<comment type="caution">
    <text evidence="3">The sequence shown here is derived from an EMBL/GenBank/DDBJ whole genome shotgun (WGS) entry which is preliminary data.</text>
</comment>
<protein>
    <submittedName>
        <fullName evidence="3">SRPBCC family protein</fullName>
    </submittedName>
</protein>
<evidence type="ECO:0000256" key="1">
    <source>
        <dbReference type="ARBA" id="ARBA00006817"/>
    </source>
</evidence>
<accession>A0ABT9B0G0</accession>
<evidence type="ECO:0000313" key="4">
    <source>
        <dbReference type="Proteomes" id="UP001233314"/>
    </source>
</evidence>
<sequence>MTTVVHHETTIDAPEGLPIIEIVREFDAPPSAVFRAHADPELFARWNGPRSVEARIDDWSCETGGRWRYAAVRGGEEVAEFFGSFHEVRPGERIVQTFTYAGFPDAVSLEILTLEPLDGGRCRLRAVSVGDSVEARDRMIAAGMSSGVIEGYEQLDEFLAAAE</sequence>
<dbReference type="EMBL" id="JAUQTA010000001">
    <property type="protein sequence ID" value="MDO7867107.1"/>
    <property type="molecule type" value="Genomic_DNA"/>
</dbReference>
<comment type="similarity">
    <text evidence="1">Belongs to the AHA1 family.</text>
</comment>
<dbReference type="Proteomes" id="UP001233314">
    <property type="component" value="Unassembled WGS sequence"/>
</dbReference>
<proteinExistence type="inferred from homology"/>
<name>A0ABT9B0G0_9ACTN</name>
<evidence type="ECO:0000313" key="3">
    <source>
        <dbReference type="EMBL" id="MDO7867107.1"/>
    </source>
</evidence>
<dbReference type="InterPro" id="IPR023393">
    <property type="entry name" value="START-like_dom_sf"/>
</dbReference>
<dbReference type="Pfam" id="PF08327">
    <property type="entry name" value="AHSA1"/>
    <property type="match status" value="1"/>
</dbReference>
<dbReference type="InterPro" id="IPR013538">
    <property type="entry name" value="ASHA1/2-like_C"/>
</dbReference>
<gene>
    <name evidence="3" type="ORF">Q5722_01870</name>
</gene>
<organism evidence="3 4">
    <name type="scientific">Nocardioides jiangxiensis</name>
    <dbReference type="NCBI Taxonomy" id="3064524"/>
    <lineage>
        <taxon>Bacteria</taxon>
        <taxon>Bacillati</taxon>
        <taxon>Actinomycetota</taxon>
        <taxon>Actinomycetes</taxon>
        <taxon>Propionibacteriales</taxon>
        <taxon>Nocardioidaceae</taxon>
        <taxon>Nocardioides</taxon>
    </lineage>
</organism>
<reference evidence="3 4" key="1">
    <citation type="submission" date="2023-07" db="EMBL/GenBank/DDBJ databases">
        <title>Nocardioides sp. nov WY-20 isolated from soil.</title>
        <authorList>
            <person name="Liu B."/>
            <person name="Wan Y."/>
        </authorList>
    </citation>
    <scope>NUCLEOTIDE SEQUENCE [LARGE SCALE GENOMIC DNA]</scope>
    <source>
        <strain evidence="3 4">WY-20</strain>
    </source>
</reference>
<keyword evidence="4" id="KW-1185">Reference proteome</keyword>
<dbReference type="SUPFAM" id="SSF55961">
    <property type="entry name" value="Bet v1-like"/>
    <property type="match status" value="1"/>
</dbReference>
<dbReference type="Gene3D" id="3.30.530.20">
    <property type="match status" value="1"/>
</dbReference>
<dbReference type="CDD" id="cd07826">
    <property type="entry name" value="SRPBCC_CalC_Aha1-like_9"/>
    <property type="match status" value="1"/>
</dbReference>
<evidence type="ECO:0000259" key="2">
    <source>
        <dbReference type="Pfam" id="PF08327"/>
    </source>
</evidence>
<dbReference type="RefSeq" id="WP_305026513.1">
    <property type="nucleotide sequence ID" value="NZ_JAUQTA010000001.1"/>
</dbReference>
<feature type="domain" description="Activator of Hsp90 ATPase homologue 1/2-like C-terminal" evidence="2">
    <location>
        <begin position="27"/>
        <end position="159"/>
    </location>
</feature>